<protein>
    <submittedName>
        <fullName evidence="1">Uncharacterized protein</fullName>
    </submittedName>
</protein>
<dbReference type="EMBL" id="LAZR01000231">
    <property type="protein sequence ID" value="KKN80391.1"/>
    <property type="molecule type" value="Genomic_DNA"/>
</dbReference>
<evidence type="ECO:0000313" key="1">
    <source>
        <dbReference type="EMBL" id="KKN80391.1"/>
    </source>
</evidence>
<dbReference type="AlphaFoldDB" id="A0A0F9W411"/>
<reference evidence="1" key="1">
    <citation type="journal article" date="2015" name="Nature">
        <title>Complex archaea that bridge the gap between prokaryotes and eukaryotes.</title>
        <authorList>
            <person name="Spang A."/>
            <person name="Saw J.H."/>
            <person name="Jorgensen S.L."/>
            <person name="Zaremba-Niedzwiedzka K."/>
            <person name="Martijn J."/>
            <person name="Lind A.E."/>
            <person name="van Eijk R."/>
            <person name="Schleper C."/>
            <person name="Guy L."/>
            <person name="Ettema T.J."/>
        </authorList>
    </citation>
    <scope>NUCLEOTIDE SEQUENCE</scope>
</reference>
<sequence>MKTGGSIPLHDRTFLGADGGPIIRQAMGVCLASDSSTSDSMMPPTPSKCVVMGRFGLPVVGFVRIIGL</sequence>
<proteinExistence type="predicted"/>
<organism evidence="1">
    <name type="scientific">marine sediment metagenome</name>
    <dbReference type="NCBI Taxonomy" id="412755"/>
    <lineage>
        <taxon>unclassified sequences</taxon>
        <taxon>metagenomes</taxon>
        <taxon>ecological metagenomes</taxon>
    </lineage>
</organism>
<name>A0A0F9W411_9ZZZZ</name>
<accession>A0A0F9W411</accession>
<gene>
    <name evidence="1" type="ORF">LCGC14_0329840</name>
</gene>
<comment type="caution">
    <text evidence="1">The sequence shown here is derived from an EMBL/GenBank/DDBJ whole genome shotgun (WGS) entry which is preliminary data.</text>
</comment>